<dbReference type="Proteomes" id="UP000093757">
    <property type="component" value="Unassembled WGS sequence"/>
</dbReference>
<gene>
    <name evidence="1" type="ORF">A9W98_14085</name>
</gene>
<name>A0A1A6BJT8_MYCGO</name>
<dbReference type="OrthoDB" id="9953760at2"/>
<evidence type="ECO:0000313" key="2">
    <source>
        <dbReference type="Proteomes" id="UP000093757"/>
    </source>
</evidence>
<evidence type="ECO:0000313" key="1">
    <source>
        <dbReference type="EMBL" id="OBS02598.1"/>
    </source>
</evidence>
<dbReference type="RefSeq" id="WP_065133243.1">
    <property type="nucleotide sequence ID" value="NZ_MAEM01000162.1"/>
</dbReference>
<reference evidence="1 2" key="1">
    <citation type="submission" date="2016-06" db="EMBL/GenBank/DDBJ databases">
        <authorList>
            <person name="Kjaerup R.B."/>
            <person name="Dalgaard T.S."/>
            <person name="Juul-Madsen H.R."/>
        </authorList>
    </citation>
    <scope>NUCLEOTIDE SEQUENCE [LARGE SCALE GENOMIC DNA]</scope>
    <source>
        <strain evidence="1 2">1245752.6</strain>
    </source>
</reference>
<comment type="caution">
    <text evidence="1">The sequence shown here is derived from an EMBL/GenBank/DDBJ whole genome shotgun (WGS) entry which is preliminary data.</text>
</comment>
<organism evidence="1 2">
    <name type="scientific">Mycobacterium gordonae</name>
    <dbReference type="NCBI Taxonomy" id="1778"/>
    <lineage>
        <taxon>Bacteria</taxon>
        <taxon>Bacillati</taxon>
        <taxon>Actinomycetota</taxon>
        <taxon>Actinomycetes</taxon>
        <taxon>Mycobacteriales</taxon>
        <taxon>Mycobacteriaceae</taxon>
        <taxon>Mycobacterium</taxon>
    </lineage>
</organism>
<sequence length="196" mass="22606">MSALFDVNEHFTRWDEQMSALDVAYAAPKPEPLVAGSGPGRPVSPQWKAEMRRRRELLHPLALEMAQVYRLRLDDSGRRRAQALLAEHPLVMWQFEGVVFDFFERFMHTMDQADLAVALALTAIYDARAQSRDFHRFIYPYRIQMKKQGLDAAAIFDDALSLATRHDDPRYGAYGLFVDLGPQWDREPEPRDSQVP</sequence>
<dbReference type="EMBL" id="MAEM01000162">
    <property type="protein sequence ID" value="OBS02598.1"/>
    <property type="molecule type" value="Genomic_DNA"/>
</dbReference>
<accession>A0A1A6BJT8</accession>
<protein>
    <submittedName>
        <fullName evidence="1">Uncharacterized protein</fullName>
    </submittedName>
</protein>
<proteinExistence type="predicted"/>
<dbReference type="AlphaFoldDB" id="A0A1A6BJT8"/>